<protein>
    <submittedName>
        <fullName evidence="4">Uncharacterized protein</fullName>
    </submittedName>
</protein>
<reference evidence="4" key="1">
    <citation type="submission" date="2023-01" db="EMBL/GenBank/DDBJ databases">
        <title>Genome assembly of the deep-sea coral Lophelia pertusa.</title>
        <authorList>
            <person name="Herrera S."/>
            <person name="Cordes E."/>
        </authorList>
    </citation>
    <scope>NUCLEOTIDE SEQUENCE</scope>
    <source>
        <strain evidence="4">USNM1676648</strain>
        <tissue evidence="4">Polyp</tissue>
    </source>
</reference>
<dbReference type="PANTHER" id="PTHR14215:SF0">
    <property type="entry name" value="WH2 DOMAIN-CONTAINING PROTEIN"/>
    <property type="match status" value="1"/>
</dbReference>
<feature type="region of interest" description="Disordered" evidence="3">
    <location>
        <begin position="236"/>
        <end position="265"/>
    </location>
</feature>
<comment type="caution">
    <text evidence="4">The sequence shown here is derived from an EMBL/GenBank/DDBJ whole genome shotgun (WGS) entry which is preliminary data.</text>
</comment>
<dbReference type="AlphaFoldDB" id="A0A9X0D273"/>
<organism evidence="4 5">
    <name type="scientific">Desmophyllum pertusum</name>
    <dbReference type="NCBI Taxonomy" id="174260"/>
    <lineage>
        <taxon>Eukaryota</taxon>
        <taxon>Metazoa</taxon>
        <taxon>Cnidaria</taxon>
        <taxon>Anthozoa</taxon>
        <taxon>Hexacorallia</taxon>
        <taxon>Scleractinia</taxon>
        <taxon>Caryophylliina</taxon>
        <taxon>Caryophylliidae</taxon>
        <taxon>Desmophyllum</taxon>
    </lineage>
</organism>
<gene>
    <name evidence="4" type="ORF">OS493_025233</name>
</gene>
<dbReference type="OrthoDB" id="5981475at2759"/>
<proteinExistence type="inferred from homology"/>
<evidence type="ECO:0000256" key="3">
    <source>
        <dbReference type="SAM" id="MobiDB-lite"/>
    </source>
</evidence>
<dbReference type="PANTHER" id="PTHR14215">
    <property type="entry name" value="PROTEIN OF UNKNOWN FUNCTION DUF729"/>
    <property type="match status" value="1"/>
</dbReference>
<dbReference type="Proteomes" id="UP001163046">
    <property type="component" value="Unassembled WGS sequence"/>
</dbReference>
<keyword evidence="2" id="KW-0175">Coiled coil</keyword>
<evidence type="ECO:0000256" key="1">
    <source>
        <dbReference type="ARBA" id="ARBA00005807"/>
    </source>
</evidence>
<evidence type="ECO:0000256" key="2">
    <source>
        <dbReference type="SAM" id="Coils"/>
    </source>
</evidence>
<evidence type="ECO:0000313" key="4">
    <source>
        <dbReference type="EMBL" id="KAJ7383906.1"/>
    </source>
</evidence>
<feature type="coiled-coil region" evidence="2">
    <location>
        <begin position="58"/>
        <end position="107"/>
    </location>
</feature>
<evidence type="ECO:0000313" key="5">
    <source>
        <dbReference type="Proteomes" id="UP001163046"/>
    </source>
</evidence>
<keyword evidence="5" id="KW-1185">Reference proteome</keyword>
<dbReference type="InterPro" id="IPR007972">
    <property type="entry name" value="Mtfr1"/>
</dbReference>
<feature type="region of interest" description="Disordered" evidence="3">
    <location>
        <begin position="278"/>
        <end position="299"/>
    </location>
</feature>
<dbReference type="EMBL" id="MU825893">
    <property type="protein sequence ID" value="KAJ7383906.1"/>
    <property type="molecule type" value="Genomic_DNA"/>
</dbReference>
<sequence>MAADSKHSVQLAPVLCENQNNSQEKASNTNEYPWQAELQTTHDHKTINGILERRSAEIRNLYEQCQDSVDQCRCLEDEWLALITEKDRNLRQQIEEENEQAKKNQMKQLYQVLETLGTFSFNKSNEASLKRNLAKMYHQIGKYCSRNNIEITKKCMGADAPTEDIVTAPLPPQMLIPPPPPPPPLTPLTANKVTKEKDSRNLLRKRCMSTTQNNSGTPRNPTNEELLKRIKDGCKSELRRTPFKRSPGGTPFKRQRRMSDSDTSDLITVALKRKFQNVAFQSPKENESPRSVMSPGDLQ</sequence>
<accession>A0A9X0D273</accession>
<name>A0A9X0D273_9CNID</name>
<comment type="similarity">
    <text evidence="1">Belongs to the MTFR1 family.</text>
</comment>